<dbReference type="InterPro" id="IPR045026">
    <property type="entry name" value="LIMYB"/>
</dbReference>
<evidence type="ECO:0000259" key="2">
    <source>
        <dbReference type="Pfam" id="PF12776"/>
    </source>
</evidence>
<dbReference type="PANTHER" id="PTHR47584">
    <property type="match status" value="1"/>
</dbReference>
<organism evidence="3 4">
    <name type="scientific">Quercus suber</name>
    <name type="common">Cork oak</name>
    <dbReference type="NCBI Taxonomy" id="58331"/>
    <lineage>
        <taxon>Eukaryota</taxon>
        <taxon>Viridiplantae</taxon>
        <taxon>Streptophyta</taxon>
        <taxon>Embryophyta</taxon>
        <taxon>Tracheophyta</taxon>
        <taxon>Spermatophyta</taxon>
        <taxon>Magnoliopsida</taxon>
        <taxon>eudicotyledons</taxon>
        <taxon>Gunneridae</taxon>
        <taxon>Pentapetalae</taxon>
        <taxon>rosids</taxon>
        <taxon>fabids</taxon>
        <taxon>Fagales</taxon>
        <taxon>Fagaceae</taxon>
        <taxon>Quercus</taxon>
    </lineage>
</organism>
<feature type="region of interest" description="Disordered" evidence="1">
    <location>
        <begin position="260"/>
        <end position="320"/>
    </location>
</feature>
<dbReference type="Pfam" id="PF12776">
    <property type="entry name" value="Myb_DNA-bind_3"/>
    <property type="match status" value="1"/>
</dbReference>
<gene>
    <name evidence="3" type="primary">LIMYB_23</name>
    <name evidence="3" type="ORF">CFP56_038869</name>
</gene>
<feature type="compositionally biased region" description="Polar residues" evidence="1">
    <location>
        <begin position="303"/>
        <end position="316"/>
    </location>
</feature>
<evidence type="ECO:0000313" key="4">
    <source>
        <dbReference type="Proteomes" id="UP000237347"/>
    </source>
</evidence>
<dbReference type="AlphaFoldDB" id="A0AAW0LN35"/>
<protein>
    <submittedName>
        <fullName evidence="3">L10-interacting myb domain-containing protein</fullName>
    </submittedName>
</protein>
<evidence type="ECO:0000256" key="1">
    <source>
        <dbReference type="SAM" id="MobiDB-lite"/>
    </source>
</evidence>
<accession>A0AAW0LN35</accession>
<dbReference type="PANTHER" id="PTHR47584:SF18">
    <property type="entry name" value="MYB_SANT-LIKE DOMAIN-CONTAINING PROTEIN"/>
    <property type="match status" value="1"/>
</dbReference>
<name>A0AAW0LN35_QUESU</name>
<reference evidence="3 4" key="1">
    <citation type="journal article" date="2018" name="Sci. Data">
        <title>The draft genome sequence of cork oak.</title>
        <authorList>
            <person name="Ramos A.M."/>
            <person name="Usie A."/>
            <person name="Barbosa P."/>
            <person name="Barros P.M."/>
            <person name="Capote T."/>
            <person name="Chaves I."/>
            <person name="Simoes F."/>
            <person name="Abreu I."/>
            <person name="Carrasquinho I."/>
            <person name="Faro C."/>
            <person name="Guimaraes J.B."/>
            <person name="Mendonca D."/>
            <person name="Nobrega F."/>
            <person name="Rodrigues L."/>
            <person name="Saibo N.J.M."/>
            <person name="Varela M.C."/>
            <person name="Egas C."/>
            <person name="Matos J."/>
            <person name="Miguel C.M."/>
            <person name="Oliveira M.M."/>
            <person name="Ricardo C.P."/>
            <person name="Goncalves S."/>
        </authorList>
    </citation>
    <scope>NUCLEOTIDE SEQUENCE [LARGE SCALE GENOMIC DNA]</scope>
    <source>
        <strain evidence="4">cv. HL8</strain>
    </source>
</reference>
<comment type="caution">
    <text evidence="3">The sequence shown here is derived from an EMBL/GenBank/DDBJ whole genome shotgun (WGS) entry which is preliminary data.</text>
</comment>
<dbReference type="EMBL" id="PKMF04000075">
    <property type="protein sequence ID" value="KAK7852511.1"/>
    <property type="molecule type" value="Genomic_DNA"/>
</dbReference>
<feature type="compositionally biased region" description="Polar residues" evidence="1">
    <location>
        <begin position="269"/>
        <end position="285"/>
    </location>
</feature>
<sequence>MQKCSAKNVSRLYFQSVEGSNNSVLAKNEEDPKDLRCQIQRLEDKVDGLSSLFKFQGKDLKTVVHPEIGLQEMGVSIYEELCKIFQSQGTGRAIELGIQQIDNQTNQEQSEDVWSRPNWPPRLEKVFVELLMEEMKYHLDVCATGFNEEAWDHVCKEFNQETSLNYDKTELKKHLAVLRKRYRIVKPLYNHGGFGWDYRRKMVDVDDLVWKEYIEVHPEIEPYRKWGCPIYEELCTIFTKPKATGEFAIAIGGYSRSGSNNLAHPRGNVNANISNGRNKRQSAQPVGSGPNKKHDKGTENSKEINSVSKSNGTAAPQSDDPYSASHCIAIINGMQGVDRRTYNAALDLFQNSTWRKTFISLKSEKRLNWLKAMLPSV</sequence>
<evidence type="ECO:0000313" key="3">
    <source>
        <dbReference type="EMBL" id="KAK7852511.1"/>
    </source>
</evidence>
<feature type="domain" description="Myb/SANT-like" evidence="2">
    <location>
        <begin position="119"/>
        <end position="213"/>
    </location>
</feature>
<dbReference type="InterPro" id="IPR024752">
    <property type="entry name" value="Myb/SANT-like_dom"/>
</dbReference>
<proteinExistence type="predicted"/>
<dbReference type="Proteomes" id="UP000237347">
    <property type="component" value="Unassembled WGS sequence"/>
</dbReference>
<keyword evidence="4" id="KW-1185">Reference proteome</keyword>